<feature type="coiled-coil region" evidence="1">
    <location>
        <begin position="174"/>
        <end position="201"/>
    </location>
</feature>
<evidence type="ECO:0000313" key="4">
    <source>
        <dbReference type="Proteomes" id="UP001165083"/>
    </source>
</evidence>
<proteinExistence type="predicted"/>
<comment type="caution">
    <text evidence="3">The sequence shown here is derived from an EMBL/GenBank/DDBJ whole genome shotgun (WGS) entry which is preliminary data.</text>
</comment>
<evidence type="ECO:0000256" key="1">
    <source>
        <dbReference type="SAM" id="Coils"/>
    </source>
</evidence>
<dbReference type="Proteomes" id="UP001165083">
    <property type="component" value="Unassembled WGS sequence"/>
</dbReference>
<evidence type="ECO:0000256" key="2">
    <source>
        <dbReference type="SAM" id="MobiDB-lite"/>
    </source>
</evidence>
<feature type="compositionally biased region" description="Low complexity" evidence="2">
    <location>
        <begin position="80"/>
        <end position="94"/>
    </location>
</feature>
<organism evidence="3 4">
    <name type="scientific">Phytophthora lilii</name>
    <dbReference type="NCBI Taxonomy" id="2077276"/>
    <lineage>
        <taxon>Eukaryota</taxon>
        <taxon>Sar</taxon>
        <taxon>Stramenopiles</taxon>
        <taxon>Oomycota</taxon>
        <taxon>Peronosporomycetes</taxon>
        <taxon>Peronosporales</taxon>
        <taxon>Peronosporaceae</taxon>
        <taxon>Phytophthora</taxon>
    </lineage>
</organism>
<dbReference type="OrthoDB" id="447953at2759"/>
<gene>
    <name evidence="3" type="ORF">Plil01_000332100</name>
</gene>
<sequence>MRPFDQSLPLIEEDDQDFDPFEEKERPPSDEFVDCEDHGSSSESATNVELLQERCNELEARMAELTAELEQSKKNLYYDGSGSDSISRSDLSKNSAREGDSSCEFPLVLALAATAGGMASSSEADRSNILDRELATVRRNIGSGADNKDATIAKLEVRFFSIACLCVFCNSTEIQERSKREKQLKENLSKLQQTVKDLSSSVRSQRTSLAKLLKLLQLPVEPQAIDDEDVDAFVNANFDAVEARVKELLASAESESVRNTCGINDTTAG</sequence>
<accession>A0A9W6TGC8</accession>
<feature type="region of interest" description="Disordered" evidence="2">
    <location>
        <begin position="80"/>
        <end position="100"/>
    </location>
</feature>
<reference evidence="3" key="1">
    <citation type="submission" date="2023-04" db="EMBL/GenBank/DDBJ databases">
        <title>Phytophthora lilii NBRC 32176.</title>
        <authorList>
            <person name="Ichikawa N."/>
            <person name="Sato H."/>
            <person name="Tonouchi N."/>
        </authorList>
    </citation>
    <scope>NUCLEOTIDE SEQUENCE</scope>
    <source>
        <strain evidence="3">NBRC 32176</strain>
    </source>
</reference>
<keyword evidence="4" id="KW-1185">Reference proteome</keyword>
<name>A0A9W6TGC8_9STRA</name>
<protein>
    <submittedName>
        <fullName evidence="3">Unnamed protein product</fullName>
    </submittedName>
</protein>
<feature type="region of interest" description="Disordered" evidence="2">
    <location>
        <begin position="1"/>
        <end position="49"/>
    </location>
</feature>
<dbReference type="EMBL" id="BSXW01000130">
    <property type="protein sequence ID" value="GMF12754.1"/>
    <property type="molecule type" value="Genomic_DNA"/>
</dbReference>
<keyword evidence="1" id="KW-0175">Coiled coil</keyword>
<feature type="compositionally biased region" description="Basic and acidic residues" evidence="2">
    <location>
        <begin position="21"/>
        <end position="40"/>
    </location>
</feature>
<evidence type="ECO:0000313" key="3">
    <source>
        <dbReference type="EMBL" id="GMF12754.1"/>
    </source>
</evidence>
<dbReference type="AlphaFoldDB" id="A0A9W6TGC8"/>
<feature type="compositionally biased region" description="Acidic residues" evidence="2">
    <location>
        <begin position="11"/>
        <end position="20"/>
    </location>
</feature>